<dbReference type="PANTHER" id="PTHR33540">
    <property type="entry name" value="TRNA THREONYLCARBAMOYLADENOSINE BIOSYNTHESIS PROTEIN TSAE"/>
    <property type="match status" value="1"/>
</dbReference>
<dbReference type="Gene3D" id="3.40.50.300">
    <property type="entry name" value="P-loop containing nucleotide triphosphate hydrolases"/>
    <property type="match status" value="1"/>
</dbReference>
<dbReference type="GO" id="GO:0002949">
    <property type="term" value="P:tRNA threonylcarbamoyladenosine modification"/>
    <property type="evidence" value="ECO:0007669"/>
    <property type="project" value="InterPro"/>
</dbReference>
<comment type="caution">
    <text evidence="11">The sequence shown here is derived from an EMBL/GenBank/DDBJ whole genome shotgun (WGS) entry which is preliminary data.</text>
</comment>
<keyword evidence="6" id="KW-0479">Metal-binding</keyword>
<dbReference type="InterPro" id="IPR003442">
    <property type="entry name" value="T6A_TsaE"/>
</dbReference>
<protein>
    <recommendedName>
        <fullName evidence="3">tRNA threonylcarbamoyladenosine biosynthesis protein TsaE</fullName>
    </recommendedName>
    <alternativeName>
        <fullName evidence="10">t(6)A37 threonylcarbamoyladenosine biosynthesis protein TsaE</fullName>
    </alternativeName>
</protein>
<dbReference type="Pfam" id="PF02367">
    <property type="entry name" value="TsaE"/>
    <property type="match status" value="1"/>
</dbReference>
<keyword evidence="9" id="KW-0460">Magnesium</keyword>
<dbReference type="EMBL" id="AUZY01006912">
    <property type="protein sequence ID" value="EQD52724.1"/>
    <property type="molecule type" value="Genomic_DNA"/>
</dbReference>
<comment type="subcellular location">
    <subcellularLocation>
        <location evidence="1">Cytoplasm</location>
    </subcellularLocation>
</comment>
<name>T1BHY8_9ZZZZ</name>
<keyword evidence="7" id="KW-0547">Nucleotide-binding</keyword>
<keyword evidence="5" id="KW-0819">tRNA processing</keyword>
<comment type="similarity">
    <text evidence="2">Belongs to the TsaE family.</text>
</comment>
<evidence type="ECO:0000256" key="10">
    <source>
        <dbReference type="ARBA" id="ARBA00032441"/>
    </source>
</evidence>
<evidence type="ECO:0000256" key="7">
    <source>
        <dbReference type="ARBA" id="ARBA00022741"/>
    </source>
</evidence>
<evidence type="ECO:0000256" key="3">
    <source>
        <dbReference type="ARBA" id="ARBA00019010"/>
    </source>
</evidence>
<dbReference type="GO" id="GO:0046872">
    <property type="term" value="F:metal ion binding"/>
    <property type="evidence" value="ECO:0007669"/>
    <property type="project" value="UniProtKB-KW"/>
</dbReference>
<dbReference type="GO" id="GO:0005737">
    <property type="term" value="C:cytoplasm"/>
    <property type="evidence" value="ECO:0007669"/>
    <property type="project" value="UniProtKB-SubCell"/>
</dbReference>
<keyword evidence="4" id="KW-0963">Cytoplasm</keyword>
<dbReference type="SUPFAM" id="SSF52540">
    <property type="entry name" value="P-loop containing nucleoside triphosphate hydrolases"/>
    <property type="match status" value="1"/>
</dbReference>
<sequence length="152" mass="16818">MKGTRRIQDLTALDGLAQDCARAVGLAPAIVHLKGPLGVGKTTFVRFWLRHLGLPDTVRSPSFTLIECYDWNGQKIVHTDLFRLRGAREFENLGLRDYVGDALIFIEWPERGEWATPPPDVFLPLNTRKPDAGSPSSPLPCLNLRNLQGGSG</sequence>
<gene>
    <name evidence="11" type="ORF">B1B_10600</name>
</gene>
<evidence type="ECO:0000256" key="9">
    <source>
        <dbReference type="ARBA" id="ARBA00022842"/>
    </source>
</evidence>
<reference evidence="11" key="1">
    <citation type="submission" date="2013-08" db="EMBL/GenBank/DDBJ databases">
        <authorList>
            <person name="Mendez C."/>
            <person name="Richter M."/>
            <person name="Ferrer M."/>
            <person name="Sanchez J."/>
        </authorList>
    </citation>
    <scope>NUCLEOTIDE SEQUENCE</scope>
</reference>
<proteinExistence type="inferred from homology"/>
<dbReference type="AlphaFoldDB" id="T1BHY8"/>
<evidence type="ECO:0000256" key="2">
    <source>
        <dbReference type="ARBA" id="ARBA00007599"/>
    </source>
</evidence>
<reference evidence="11" key="2">
    <citation type="journal article" date="2014" name="ISME J.">
        <title>Microbial stratification in low pH oxic and suboxic macroscopic growths along an acid mine drainage.</title>
        <authorList>
            <person name="Mendez-Garcia C."/>
            <person name="Mesa V."/>
            <person name="Sprenger R.R."/>
            <person name="Richter M."/>
            <person name="Diez M.S."/>
            <person name="Solano J."/>
            <person name="Bargiela R."/>
            <person name="Golyshina O.V."/>
            <person name="Manteca A."/>
            <person name="Ramos J.L."/>
            <person name="Gallego J.R."/>
            <person name="Llorente I."/>
            <person name="Martins Dos Santos V.A."/>
            <person name="Jensen O.N."/>
            <person name="Pelaez A.I."/>
            <person name="Sanchez J."/>
            <person name="Ferrer M."/>
        </authorList>
    </citation>
    <scope>NUCLEOTIDE SEQUENCE</scope>
</reference>
<evidence type="ECO:0000256" key="5">
    <source>
        <dbReference type="ARBA" id="ARBA00022694"/>
    </source>
</evidence>
<dbReference type="PANTHER" id="PTHR33540:SF2">
    <property type="entry name" value="TRNA THREONYLCARBAMOYLADENOSINE BIOSYNTHESIS PROTEIN TSAE"/>
    <property type="match status" value="1"/>
</dbReference>
<evidence type="ECO:0000256" key="4">
    <source>
        <dbReference type="ARBA" id="ARBA00022490"/>
    </source>
</evidence>
<dbReference type="NCBIfam" id="TIGR00150">
    <property type="entry name" value="T6A_YjeE"/>
    <property type="match status" value="1"/>
</dbReference>
<evidence type="ECO:0000256" key="1">
    <source>
        <dbReference type="ARBA" id="ARBA00004496"/>
    </source>
</evidence>
<organism evidence="11">
    <name type="scientific">mine drainage metagenome</name>
    <dbReference type="NCBI Taxonomy" id="410659"/>
    <lineage>
        <taxon>unclassified sequences</taxon>
        <taxon>metagenomes</taxon>
        <taxon>ecological metagenomes</taxon>
    </lineage>
</organism>
<keyword evidence="8" id="KW-0067">ATP-binding</keyword>
<dbReference type="GO" id="GO:0005524">
    <property type="term" value="F:ATP binding"/>
    <property type="evidence" value="ECO:0007669"/>
    <property type="project" value="UniProtKB-KW"/>
</dbReference>
<evidence type="ECO:0000313" key="11">
    <source>
        <dbReference type="EMBL" id="EQD52724.1"/>
    </source>
</evidence>
<accession>T1BHY8</accession>
<evidence type="ECO:0000256" key="8">
    <source>
        <dbReference type="ARBA" id="ARBA00022840"/>
    </source>
</evidence>
<dbReference type="InterPro" id="IPR027417">
    <property type="entry name" value="P-loop_NTPase"/>
</dbReference>
<evidence type="ECO:0000256" key="6">
    <source>
        <dbReference type="ARBA" id="ARBA00022723"/>
    </source>
</evidence>